<protein>
    <recommendedName>
        <fullName evidence="1">Superoxide dismutase copper/zinc binding domain-containing protein</fullName>
    </recommendedName>
</protein>
<proteinExistence type="predicted"/>
<dbReference type="PANTHER" id="PTHR20910">
    <property type="entry name" value="AGAP001623-PA"/>
    <property type="match status" value="1"/>
</dbReference>
<name>A0AAD9R4R0_ACRCE</name>
<accession>A0AAD9R4R0</accession>
<evidence type="ECO:0000259" key="1">
    <source>
        <dbReference type="Pfam" id="PF00080"/>
    </source>
</evidence>
<dbReference type="InterPro" id="IPR053257">
    <property type="entry name" value="Cu-only_SOD"/>
</dbReference>
<dbReference type="InterPro" id="IPR001424">
    <property type="entry name" value="SOD_Cu_Zn_dom"/>
</dbReference>
<organism evidence="2 3">
    <name type="scientific">Acropora cervicornis</name>
    <name type="common">Staghorn coral</name>
    <dbReference type="NCBI Taxonomy" id="6130"/>
    <lineage>
        <taxon>Eukaryota</taxon>
        <taxon>Metazoa</taxon>
        <taxon>Cnidaria</taxon>
        <taxon>Anthozoa</taxon>
        <taxon>Hexacorallia</taxon>
        <taxon>Scleractinia</taxon>
        <taxon>Astrocoeniina</taxon>
        <taxon>Acroporidae</taxon>
        <taxon>Acropora</taxon>
    </lineage>
</organism>
<dbReference type="Proteomes" id="UP001249851">
    <property type="component" value="Unassembled WGS sequence"/>
</dbReference>
<evidence type="ECO:0000313" key="3">
    <source>
        <dbReference type="Proteomes" id="UP001249851"/>
    </source>
</evidence>
<dbReference type="GO" id="GO:0046872">
    <property type="term" value="F:metal ion binding"/>
    <property type="evidence" value="ECO:0007669"/>
    <property type="project" value="InterPro"/>
</dbReference>
<evidence type="ECO:0000313" key="2">
    <source>
        <dbReference type="EMBL" id="KAK2572721.1"/>
    </source>
</evidence>
<gene>
    <name evidence="2" type="ORF">P5673_001701</name>
</gene>
<feature type="domain" description="Superoxide dismutase copper/zinc binding" evidence="1">
    <location>
        <begin position="313"/>
        <end position="436"/>
    </location>
</feature>
<dbReference type="Gene3D" id="2.60.40.200">
    <property type="entry name" value="Superoxide dismutase, copper/zinc binding domain"/>
    <property type="match status" value="4"/>
</dbReference>
<sequence length="651" mass="71773">MSGIKGDIKFSKFHEGGPTHVTVNLDGINETLKWAIQRLPMSYKGNAAMSCHADAVGGLYDPTMALESSNYSTSCGPSSESRFDKCAVGDLTGMLGNLDASNSHENFTHQKLMIPITGSNSIMGRTLVLFSGNITKACALITPQETMITARAAFKYPVAGFVYLRQIEGSSDTGTSLFVNLFYVNSAQIQSAFTWKINEGDVSCKTPGEIFNPESTNGKNCSRERQESCPIGDLTSKHGDVTVSMATKGMSKTKAAFIDTNLPLSGMNSVIGKTIILFSKIDPDKPFACAKILKMKPMVVKATFTGKVHDGIDGYFKFTQNSPFDPTTTEISLIGLKRKAEGYHVHNYPMPWQMKFTGSGSCAGGYLGGHWNPYGIDVKSSPPAGTGTVDQYEIGDLSGKYGSFYNLTHYNKVHIDYHLPLFGKNSIHGRSIVIHKMKVMGSSRWVCADNPAVEKNEMFVMKTKVTFRGPTLEGYIILIQSKSHGKFMLSDETSIYVDLKYMYNSTKKSVDHPWHVHVKPEGNDTFAEMGKRCKSLGGHYNPYNVDLSGTYKSSCVPDNEMRCEVGDLSGKNARLNVGYGKQFFTDSDLPLFGDMSACEIYVCGEIAAICPSSWIFEENLRRNCLINVENIILEDISHQRRRQQCGRMHDS</sequence>
<reference evidence="2" key="1">
    <citation type="journal article" date="2023" name="G3 (Bethesda)">
        <title>Whole genome assembly and annotation of the endangered Caribbean coral Acropora cervicornis.</title>
        <authorList>
            <person name="Selwyn J.D."/>
            <person name="Vollmer S.V."/>
        </authorList>
    </citation>
    <scope>NUCLEOTIDE SEQUENCE</scope>
    <source>
        <strain evidence="2">K2</strain>
    </source>
</reference>
<dbReference type="InterPro" id="IPR036423">
    <property type="entry name" value="SOD-like_Cu/Zn_dom_sf"/>
</dbReference>
<dbReference type="EMBL" id="JARQWQ010000003">
    <property type="protein sequence ID" value="KAK2572721.1"/>
    <property type="molecule type" value="Genomic_DNA"/>
</dbReference>
<keyword evidence="3" id="KW-1185">Reference proteome</keyword>
<dbReference type="SUPFAM" id="SSF49329">
    <property type="entry name" value="Cu,Zn superoxide dismutase-like"/>
    <property type="match status" value="4"/>
</dbReference>
<dbReference type="AlphaFoldDB" id="A0AAD9R4R0"/>
<dbReference type="GO" id="GO:0006801">
    <property type="term" value="P:superoxide metabolic process"/>
    <property type="evidence" value="ECO:0007669"/>
    <property type="project" value="InterPro"/>
</dbReference>
<dbReference type="PANTHER" id="PTHR20910:SF1">
    <property type="entry name" value="SUPEROXIDE DISMUTASE COPPER_ZINC BINDING DOMAIN-CONTAINING PROTEIN"/>
    <property type="match status" value="1"/>
</dbReference>
<reference evidence="2" key="2">
    <citation type="journal article" date="2023" name="Science">
        <title>Genomic signatures of disease resistance in endangered staghorn corals.</title>
        <authorList>
            <person name="Vollmer S.V."/>
            <person name="Selwyn J.D."/>
            <person name="Despard B.A."/>
            <person name="Roesel C.L."/>
        </authorList>
    </citation>
    <scope>NUCLEOTIDE SEQUENCE</scope>
    <source>
        <strain evidence="2">K2</strain>
    </source>
</reference>
<comment type="caution">
    <text evidence="2">The sequence shown here is derived from an EMBL/GenBank/DDBJ whole genome shotgun (WGS) entry which is preliminary data.</text>
</comment>
<dbReference type="Pfam" id="PF00080">
    <property type="entry name" value="Sod_Cu"/>
    <property type="match status" value="1"/>
</dbReference>